<dbReference type="InterPro" id="IPR004509">
    <property type="entry name" value="Competence_ComEA_HhH"/>
</dbReference>
<dbReference type="InterPro" id="IPR051675">
    <property type="entry name" value="Endo/Exo/Phosphatase_dom_1"/>
</dbReference>
<dbReference type="GO" id="GO:0015628">
    <property type="term" value="P:protein secretion by the type II secretion system"/>
    <property type="evidence" value="ECO:0007669"/>
    <property type="project" value="TreeGrafter"/>
</dbReference>
<gene>
    <name evidence="4" type="ORF">INP51_09995</name>
</gene>
<feature type="region of interest" description="Disordered" evidence="1">
    <location>
        <begin position="144"/>
        <end position="167"/>
    </location>
</feature>
<dbReference type="AlphaFoldDB" id="A0A7M2RDF3"/>
<dbReference type="SUPFAM" id="SSF142984">
    <property type="entry name" value="Nqo1 middle domain-like"/>
    <property type="match status" value="1"/>
</dbReference>
<protein>
    <submittedName>
        <fullName evidence="4">Helix-hairpin-helix domain-containing protein</fullName>
    </submittedName>
</protein>
<keyword evidence="5" id="KW-1185">Reference proteome</keyword>
<feature type="domain" description="Helix-hairpin-helix DNA-binding motif class 1" evidence="3">
    <location>
        <begin position="176"/>
        <end position="195"/>
    </location>
</feature>
<dbReference type="SUPFAM" id="SSF47781">
    <property type="entry name" value="RuvA domain 2-like"/>
    <property type="match status" value="1"/>
</dbReference>
<reference evidence="4 5" key="1">
    <citation type="submission" date="2020-10" db="EMBL/GenBank/DDBJ databases">
        <title>Blautia liquoris sp.nov., isolated from the mud in a fermentation cellar used for the production of Chinese strong-flavoured liquor.</title>
        <authorList>
            <person name="Lu L."/>
        </authorList>
    </citation>
    <scope>NUCLEOTIDE SEQUENCE [LARGE SCALE GENOMIC DNA]</scope>
    <source>
        <strain evidence="4 5">LZLJ-3</strain>
    </source>
</reference>
<dbReference type="GO" id="GO:0015627">
    <property type="term" value="C:type II protein secretion system complex"/>
    <property type="evidence" value="ECO:0007669"/>
    <property type="project" value="TreeGrafter"/>
</dbReference>
<dbReference type="GO" id="GO:0006281">
    <property type="term" value="P:DNA repair"/>
    <property type="evidence" value="ECO:0007669"/>
    <property type="project" value="InterPro"/>
</dbReference>
<name>A0A7M2RDF3_9FIRM</name>
<dbReference type="InterPro" id="IPR010994">
    <property type="entry name" value="RuvA_2-like"/>
</dbReference>
<feature type="signal peptide" evidence="2">
    <location>
        <begin position="1"/>
        <end position="26"/>
    </location>
</feature>
<evidence type="ECO:0000313" key="5">
    <source>
        <dbReference type="Proteomes" id="UP000593601"/>
    </source>
</evidence>
<dbReference type="KEGG" id="bliq:INP51_09995"/>
<dbReference type="Pfam" id="PF12836">
    <property type="entry name" value="HHH_3"/>
    <property type="match status" value="1"/>
</dbReference>
<dbReference type="Pfam" id="PF10531">
    <property type="entry name" value="SLBB"/>
    <property type="match status" value="1"/>
</dbReference>
<dbReference type="EMBL" id="CP063304">
    <property type="protein sequence ID" value="QOV18349.1"/>
    <property type="molecule type" value="Genomic_DNA"/>
</dbReference>
<dbReference type="PANTHER" id="PTHR21180:SF32">
    <property type="entry name" value="ENDONUCLEASE_EXONUCLEASE_PHOSPHATASE FAMILY DOMAIN-CONTAINING PROTEIN 1"/>
    <property type="match status" value="1"/>
</dbReference>
<dbReference type="Proteomes" id="UP000593601">
    <property type="component" value="Chromosome"/>
</dbReference>
<dbReference type="PANTHER" id="PTHR21180">
    <property type="entry name" value="ENDONUCLEASE/EXONUCLEASE/PHOSPHATASE FAMILY DOMAIN-CONTAINING PROTEIN 1"/>
    <property type="match status" value="1"/>
</dbReference>
<evidence type="ECO:0000256" key="1">
    <source>
        <dbReference type="SAM" id="MobiDB-lite"/>
    </source>
</evidence>
<evidence type="ECO:0000313" key="4">
    <source>
        <dbReference type="EMBL" id="QOV18349.1"/>
    </source>
</evidence>
<evidence type="ECO:0000259" key="3">
    <source>
        <dbReference type="SMART" id="SM00278"/>
    </source>
</evidence>
<feature type="domain" description="Helix-hairpin-helix DNA-binding motif class 1" evidence="3">
    <location>
        <begin position="206"/>
        <end position="225"/>
    </location>
</feature>
<feature type="chain" id="PRO_5032425787" evidence="2">
    <location>
        <begin position="27"/>
        <end position="228"/>
    </location>
</feature>
<dbReference type="Gene3D" id="1.10.150.280">
    <property type="entry name" value="AF1531-like domain"/>
    <property type="match status" value="1"/>
</dbReference>
<dbReference type="InterPro" id="IPR003583">
    <property type="entry name" value="Hlx-hairpin-Hlx_DNA-bd_motif"/>
</dbReference>
<keyword evidence="2" id="KW-0732">Signal</keyword>
<evidence type="ECO:0000256" key="2">
    <source>
        <dbReference type="SAM" id="SignalP"/>
    </source>
</evidence>
<sequence length="228" mass="24372">MKNMKELFLSAVLPISVITICTCLFAACTQTGEEYKVKDDALATVSSALDANITDSTDSQNTASASDGQVKSDSKQSETIYVYICGAVENPGVYELSTGSRVYQLIEAAGGLLSDADTRVLNQAETLTDGMQVTVYTQEETKDMPAAAVSSVSDPDTAGGPGTKDTKVNLNTAGMDALMTLSGIGEARAKSIIDYREKHGGFDRIEDIMQIEGIKEKLFEKIKDQIDV</sequence>
<dbReference type="NCBIfam" id="TIGR00426">
    <property type="entry name" value="competence protein ComEA helix-hairpin-helix repeat region"/>
    <property type="match status" value="1"/>
</dbReference>
<dbReference type="Gene3D" id="3.10.560.10">
    <property type="entry name" value="Outer membrane lipoprotein wza domain like"/>
    <property type="match status" value="1"/>
</dbReference>
<organism evidence="4 5">
    <name type="scientific">Blautia liquoris</name>
    <dbReference type="NCBI Taxonomy" id="2779518"/>
    <lineage>
        <taxon>Bacteria</taxon>
        <taxon>Bacillati</taxon>
        <taxon>Bacillota</taxon>
        <taxon>Clostridia</taxon>
        <taxon>Lachnospirales</taxon>
        <taxon>Lachnospiraceae</taxon>
        <taxon>Blautia</taxon>
    </lineage>
</organism>
<proteinExistence type="predicted"/>
<dbReference type="GO" id="GO:0003677">
    <property type="term" value="F:DNA binding"/>
    <property type="evidence" value="ECO:0007669"/>
    <property type="project" value="InterPro"/>
</dbReference>
<dbReference type="InterPro" id="IPR019554">
    <property type="entry name" value="Soluble_ligand-bd"/>
</dbReference>
<dbReference type="RefSeq" id="WP_193734711.1">
    <property type="nucleotide sequence ID" value="NZ_CP063304.1"/>
</dbReference>
<accession>A0A7M2RDF3</accession>
<dbReference type="SMART" id="SM00278">
    <property type="entry name" value="HhH1"/>
    <property type="match status" value="2"/>
</dbReference>
<dbReference type="PROSITE" id="PS51257">
    <property type="entry name" value="PROKAR_LIPOPROTEIN"/>
    <property type="match status" value="1"/>
</dbReference>